<name>A0A9P7N8L5_9HYPO</name>
<accession>A0A9P7N8L5</accession>
<keyword evidence="3" id="KW-1185">Reference proteome</keyword>
<dbReference type="Proteomes" id="UP000748025">
    <property type="component" value="Unassembled WGS sequence"/>
</dbReference>
<sequence length="77" mass="8746">MPEANPTVSNKDLQLVKFYSLQDNPNPDRDIQGTAGSRSEEVDNEDDRNRRNPTTTFDKLRQETGNPYIIDLSGRPP</sequence>
<gene>
    <name evidence="2" type="ORF">E4U43_001124</name>
</gene>
<proteinExistence type="predicted"/>
<organism evidence="2 3">
    <name type="scientific">Claviceps pusilla</name>
    <dbReference type="NCBI Taxonomy" id="123648"/>
    <lineage>
        <taxon>Eukaryota</taxon>
        <taxon>Fungi</taxon>
        <taxon>Dikarya</taxon>
        <taxon>Ascomycota</taxon>
        <taxon>Pezizomycotina</taxon>
        <taxon>Sordariomycetes</taxon>
        <taxon>Hypocreomycetidae</taxon>
        <taxon>Hypocreales</taxon>
        <taxon>Clavicipitaceae</taxon>
        <taxon>Claviceps</taxon>
    </lineage>
</organism>
<reference evidence="2" key="1">
    <citation type="journal article" date="2020" name="bioRxiv">
        <title>Whole genome comparisons of ergot fungi reveals the divergence and evolution of species within the genus Claviceps are the result of varying mechanisms driving genome evolution and host range expansion.</title>
        <authorList>
            <person name="Wyka S.A."/>
            <person name="Mondo S.J."/>
            <person name="Liu M."/>
            <person name="Dettman J."/>
            <person name="Nalam V."/>
            <person name="Broders K.D."/>
        </authorList>
    </citation>
    <scope>NUCLEOTIDE SEQUENCE</scope>
    <source>
        <strain evidence="2">CCC 602</strain>
    </source>
</reference>
<evidence type="ECO:0000313" key="3">
    <source>
        <dbReference type="Proteomes" id="UP000748025"/>
    </source>
</evidence>
<evidence type="ECO:0000313" key="2">
    <source>
        <dbReference type="EMBL" id="KAG6002404.1"/>
    </source>
</evidence>
<dbReference type="EMBL" id="SRPW01001351">
    <property type="protein sequence ID" value="KAG6002404.1"/>
    <property type="molecule type" value="Genomic_DNA"/>
</dbReference>
<feature type="region of interest" description="Disordered" evidence="1">
    <location>
        <begin position="20"/>
        <end position="77"/>
    </location>
</feature>
<protein>
    <submittedName>
        <fullName evidence="2">Uncharacterized protein</fullName>
    </submittedName>
</protein>
<dbReference type="AlphaFoldDB" id="A0A9P7N8L5"/>
<evidence type="ECO:0000256" key="1">
    <source>
        <dbReference type="SAM" id="MobiDB-lite"/>
    </source>
</evidence>
<comment type="caution">
    <text evidence="2">The sequence shown here is derived from an EMBL/GenBank/DDBJ whole genome shotgun (WGS) entry which is preliminary data.</text>
</comment>